<feature type="region of interest" description="Disordered" evidence="1">
    <location>
        <begin position="674"/>
        <end position="720"/>
    </location>
</feature>
<gene>
    <name evidence="2" type="ORF">PAP18089_00634</name>
</gene>
<dbReference type="EMBL" id="CABPSX010000001">
    <property type="protein sequence ID" value="VVG69677.1"/>
    <property type="molecule type" value="Genomic_DNA"/>
</dbReference>
<feature type="region of interest" description="Disordered" evidence="1">
    <location>
        <begin position="249"/>
        <end position="297"/>
    </location>
</feature>
<organism evidence="2 3">
    <name type="scientific">Pandoraea apista</name>
    <dbReference type="NCBI Taxonomy" id="93218"/>
    <lineage>
        <taxon>Bacteria</taxon>
        <taxon>Pseudomonadati</taxon>
        <taxon>Pseudomonadota</taxon>
        <taxon>Betaproteobacteria</taxon>
        <taxon>Burkholderiales</taxon>
        <taxon>Burkholderiaceae</taxon>
        <taxon>Pandoraea</taxon>
    </lineage>
</organism>
<dbReference type="Proteomes" id="UP000364291">
    <property type="component" value="Unassembled WGS sequence"/>
</dbReference>
<protein>
    <submittedName>
        <fullName evidence="2">Uncharacterized protein</fullName>
    </submittedName>
</protein>
<evidence type="ECO:0000256" key="1">
    <source>
        <dbReference type="SAM" id="MobiDB-lite"/>
    </source>
</evidence>
<evidence type="ECO:0000313" key="3">
    <source>
        <dbReference type="Proteomes" id="UP000364291"/>
    </source>
</evidence>
<sequence length="720" mass="77781">MRYTSHCRAIDTPPRYQTERHSFTRETPALTPPTFAGEFHCTRNARKRSASPTLLRPSPAGAGPASAPPWSIAFAILLVANLATPACGRISRSPLRSDGCDDSRTPCFRWPTARAMPERHASEVKIAGAPVPDDVIVTPVERGSPIKTDYSVQEVVKAVSSAGAPFRSLSESVHNAYEVLSASTVSPNARESVRTSSDTLDFVTGLVPHVWLTRLPGYLASVIGDELEGKPFDPEKLSGILQFGDPRSVGSGAPVRTGVPARPRIPWFARPTGNSPQTRGAELPAVAPRAGSARPRASDAVRSYASEGIDTGEAVPSAARPAFGNAKGPVLTSGLHIVGEHEYLQGYAQTLTAEQLPAGEPSRVVMVDGQRYLKGEAGYYRAQRGLSADHWLVDAPKGGERRAQVPVTYDMSTGDWQAHPPLRLCGGGCGSSKPIYPPDSIAGSLSDISSAIRHVPNESAQGAIQNAFIELSEMHLRRANRPDLQSIRDNSIVNHRTLLSRAMSRRIDPRSPLIKQQREASAITAIYYEWKGSAEAFCQENAEILFNALLQNGVSKNQIRMITIKPRNRSPHVMVLYTESEHFIELLDRSTPLEPNPAHRDGISHELFREAIYLTRRSTVLLDPWSTTKAISFATATSHIDAERIINNALTDIGQVPGNKYVVSVTRPLGTQRVTPGEWVNSLNSDSASSQSATSPISQGGSMTSPDMPPSPPAQGALPD</sequence>
<reference evidence="2 3" key="1">
    <citation type="submission" date="2019-08" db="EMBL/GenBank/DDBJ databases">
        <authorList>
            <person name="Peeters C."/>
        </authorList>
    </citation>
    <scope>NUCLEOTIDE SEQUENCE [LARGE SCALE GENOMIC DNA]</scope>
    <source>
        <strain evidence="2 3">LMG 18089</strain>
    </source>
</reference>
<dbReference type="AlphaFoldDB" id="A0A5E5NZM2"/>
<feature type="compositionally biased region" description="Low complexity" evidence="1">
    <location>
        <begin position="682"/>
        <end position="706"/>
    </location>
</feature>
<accession>A0A5E5NZM2</accession>
<feature type="compositionally biased region" description="Low complexity" evidence="1">
    <location>
        <begin position="284"/>
        <end position="297"/>
    </location>
</feature>
<proteinExistence type="predicted"/>
<evidence type="ECO:0000313" key="2">
    <source>
        <dbReference type="EMBL" id="VVG69677.1"/>
    </source>
</evidence>
<name>A0A5E5NZM2_9BURK</name>